<dbReference type="Gene3D" id="3.40.220.10">
    <property type="entry name" value="Leucine Aminopeptidase, subunit E, domain 1"/>
    <property type="match status" value="1"/>
</dbReference>
<gene>
    <name evidence="7" type="ORF">CTA1_924</name>
</gene>
<keyword evidence="3 7" id="KW-0378">Hydrolase</keyword>
<evidence type="ECO:0000259" key="6">
    <source>
        <dbReference type="PROSITE" id="PS51154"/>
    </source>
</evidence>
<dbReference type="InterPro" id="IPR043472">
    <property type="entry name" value="Macro_dom-like"/>
</dbReference>
<keyword evidence="4" id="KW-0862">Zinc</keyword>
<dbReference type="SUPFAM" id="SSF52949">
    <property type="entry name" value="Macro domain-like"/>
    <property type="match status" value="1"/>
</dbReference>
<comment type="cofactor">
    <cofactor evidence="1">
        <name>Zn(2+)</name>
        <dbReference type="ChEBI" id="CHEBI:29105"/>
    </cofactor>
</comment>
<dbReference type="SUPFAM" id="SSF52467">
    <property type="entry name" value="DHS-like NAD/FAD-binding domain"/>
    <property type="match status" value="1"/>
</dbReference>
<feature type="domain" description="Macro" evidence="6">
    <location>
        <begin position="1"/>
        <end position="140"/>
    </location>
</feature>
<dbReference type="STRING" id="1306861.A0A4U6XTA7"/>
<comment type="caution">
    <text evidence="7">The sequence shown here is derived from an EMBL/GenBank/DDBJ whole genome shotgun (WGS) entry which is preliminary data.</text>
</comment>
<accession>A0A4U6XTA7</accession>
<dbReference type="EMBL" id="PJEX01000013">
    <property type="protein sequence ID" value="TKW59185.1"/>
    <property type="molecule type" value="Genomic_DNA"/>
</dbReference>
<keyword evidence="2" id="KW-0479">Metal-binding</keyword>
<dbReference type="PANTHER" id="PTHR11106:SF121">
    <property type="entry name" value="ADP-RIBOSE 1''-PHOSPHATE PHOSPHATASE"/>
    <property type="match status" value="1"/>
</dbReference>
<keyword evidence="8" id="KW-1185">Reference proteome</keyword>
<reference evidence="7 8" key="1">
    <citation type="journal article" date="2019" name="PLoS ONE">
        <title>Comparative genome analysis indicates high evolutionary potential of pathogenicity genes in Colletotrichum tanaceti.</title>
        <authorList>
            <person name="Lelwala R.V."/>
            <person name="Korhonen P.K."/>
            <person name="Young N.D."/>
            <person name="Scott J.B."/>
            <person name="Ades P.A."/>
            <person name="Gasser R.B."/>
            <person name="Taylor P.W.J."/>
        </authorList>
    </citation>
    <scope>NUCLEOTIDE SEQUENCE [LARGE SCALE GENOMIC DNA]</scope>
    <source>
        <strain evidence="7">BRIP57314</strain>
    </source>
</reference>
<evidence type="ECO:0000256" key="1">
    <source>
        <dbReference type="ARBA" id="ARBA00001947"/>
    </source>
</evidence>
<evidence type="ECO:0000256" key="4">
    <source>
        <dbReference type="ARBA" id="ARBA00022833"/>
    </source>
</evidence>
<evidence type="ECO:0000313" key="7">
    <source>
        <dbReference type="EMBL" id="TKW59185.1"/>
    </source>
</evidence>
<dbReference type="Pfam" id="PF01661">
    <property type="entry name" value="Macro"/>
    <property type="match status" value="1"/>
</dbReference>
<dbReference type="PROSITE" id="PS51154">
    <property type="entry name" value="MACRO"/>
    <property type="match status" value="1"/>
</dbReference>
<dbReference type="PANTHER" id="PTHR11106">
    <property type="entry name" value="GANGLIOSIDE INDUCED DIFFERENTIATION ASSOCIATED PROTEIN 2-RELATED"/>
    <property type="match status" value="1"/>
</dbReference>
<evidence type="ECO:0000256" key="2">
    <source>
        <dbReference type="ARBA" id="ARBA00022723"/>
    </source>
</evidence>
<evidence type="ECO:0000256" key="3">
    <source>
        <dbReference type="ARBA" id="ARBA00022801"/>
    </source>
</evidence>
<protein>
    <submittedName>
        <fullName evidence="7">Protein-ADP-ribose hydrolase</fullName>
    </submittedName>
</protein>
<dbReference type="GO" id="GO:0046872">
    <property type="term" value="F:metal ion binding"/>
    <property type="evidence" value="ECO:0007669"/>
    <property type="project" value="UniProtKB-KW"/>
</dbReference>
<proteinExistence type="predicted"/>
<dbReference type="InterPro" id="IPR029035">
    <property type="entry name" value="DHS-like_NAD/FAD-binding_dom"/>
</dbReference>
<dbReference type="GO" id="GO:0016798">
    <property type="term" value="F:hydrolase activity, acting on glycosyl bonds"/>
    <property type="evidence" value="ECO:0007669"/>
    <property type="project" value="UniProtKB-KW"/>
</dbReference>
<evidence type="ECO:0000256" key="5">
    <source>
        <dbReference type="ARBA" id="ARBA00023295"/>
    </source>
</evidence>
<dbReference type="Proteomes" id="UP000310108">
    <property type="component" value="Unassembled WGS sequence"/>
</dbReference>
<organism evidence="7 8">
    <name type="scientific">Colletotrichum tanaceti</name>
    <dbReference type="NCBI Taxonomy" id="1306861"/>
    <lineage>
        <taxon>Eukaryota</taxon>
        <taxon>Fungi</taxon>
        <taxon>Dikarya</taxon>
        <taxon>Ascomycota</taxon>
        <taxon>Pezizomycotina</taxon>
        <taxon>Sordariomycetes</taxon>
        <taxon>Hypocreomycetidae</taxon>
        <taxon>Glomerellales</taxon>
        <taxon>Glomerellaceae</taxon>
        <taxon>Colletotrichum</taxon>
        <taxon>Colletotrichum destructivum species complex</taxon>
    </lineage>
</organism>
<sequence length="357" mass="38785">MQYQASQHDFCQNPPFKVKAIVTGGYCLSASHVVHTVGPQLQRGSGLTGTQTRQLARCYRGVLDAVERLPATPDGGKRVTLCGVSTGLFAYPARDAAAVAVDAVADWLAGHEDTSITDVVFNTFTEEDHAPLSSLSSPLVRSDSLERARQWLRSADAVMVSAGGAGLSASVGLDYTSLALFARHFPGFLRYGLRTLYSVFGFNGWPTERVMAGVEGVPHPRLLARKVLATTRTSERPTLTGAYSFLQCLANCRPRRHGLVLALGCPFCRFCGGKMSICVRGGTWFNEFPFRDGERRWEGFRRGVVGDKKKTTVILELGVGTSTTGVLRWPNEDLVVRGDGSMKLIQGVALRPANFQL</sequence>
<dbReference type="AlphaFoldDB" id="A0A4U6XTA7"/>
<name>A0A4U6XTA7_9PEZI</name>
<dbReference type="InterPro" id="IPR002589">
    <property type="entry name" value="Macro_dom"/>
</dbReference>
<evidence type="ECO:0000313" key="8">
    <source>
        <dbReference type="Proteomes" id="UP000310108"/>
    </source>
</evidence>
<keyword evidence="5" id="KW-0326">Glycosidase</keyword>